<dbReference type="SMART" id="SM00448">
    <property type="entry name" value="REC"/>
    <property type="match status" value="1"/>
</dbReference>
<dbReference type="Pfam" id="PF12833">
    <property type="entry name" value="HTH_18"/>
    <property type="match status" value="1"/>
</dbReference>
<evidence type="ECO:0000259" key="12">
    <source>
        <dbReference type="PROSITE" id="PS50110"/>
    </source>
</evidence>
<evidence type="ECO:0000256" key="7">
    <source>
        <dbReference type="ARBA" id="ARBA00023125"/>
    </source>
</evidence>
<evidence type="ECO:0000313" key="14">
    <source>
        <dbReference type="Proteomes" id="UP001486565"/>
    </source>
</evidence>
<keyword evidence="14" id="KW-1185">Reference proteome</keyword>
<dbReference type="InterPro" id="IPR020449">
    <property type="entry name" value="Tscrpt_reg_AraC-type_HTH"/>
</dbReference>
<accession>A0ABZ2Y6C0</accession>
<dbReference type="Gene3D" id="3.40.50.2300">
    <property type="match status" value="1"/>
</dbReference>
<feature type="domain" description="HTH araC/xylS-type" evidence="11">
    <location>
        <begin position="163"/>
        <end position="261"/>
    </location>
</feature>
<evidence type="ECO:0000313" key="13">
    <source>
        <dbReference type="EMBL" id="WZL69443.1"/>
    </source>
</evidence>
<dbReference type="InterPro" id="IPR018060">
    <property type="entry name" value="HTH_AraC"/>
</dbReference>
<evidence type="ECO:0000256" key="5">
    <source>
        <dbReference type="ARBA" id="ARBA00023012"/>
    </source>
</evidence>
<comment type="function">
    <text evidence="9">May play the central regulatory role in sporulation. It may be an element of the effector pathway responsible for the activation of sporulation genes in response to nutritional stress. Spo0A may act in concert with spo0H (a sigma factor) to control the expression of some genes that are critical to the sporulation process.</text>
</comment>
<dbReference type="InterPro" id="IPR001789">
    <property type="entry name" value="Sig_transdc_resp-reg_receiver"/>
</dbReference>
<feature type="modified residue" description="4-aspartylphosphate" evidence="10">
    <location>
        <position position="55"/>
    </location>
</feature>
<keyword evidence="5" id="KW-0902">Two-component regulatory system</keyword>
<dbReference type="InterPro" id="IPR018062">
    <property type="entry name" value="HTH_AraC-typ_CS"/>
</dbReference>
<keyword evidence="8" id="KW-0804">Transcription</keyword>
<organism evidence="13 14">
    <name type="scientific">Defluviitalea saccharophila</name>
    <dbReference type="NCBI Taxonomy" id="879970"/>
    <lineage>
        <taxon>Bacteria</taxon>
        <taxon>Bacillati</taxon>
        <taxon>Bacillota</taxon>
        <taxon>Clostridia</taxon>
        <taxon>Lachnospirales</taxon>
        <taxon>Defluviitaleaceae</taxon>
        <taxon>Defluviitalea</taxon>
    </lineage>
</organism>
<evidence type="ECO:0000256" key="10">
    <source>
        <dbReference type="PROSITE-ProRule" id="PRU00169"/>
    </source>
</evidence>
<feature type="domain" description="Response regulatory" evidence="12">
    <location>
        <begin position="3"/>
        <end position="120"/>
    </location>
</feature>
<evidence type="ECO:0000256" key="3">
    <source>
        <dbReference type="ARBA" id="ARBA00022490"/>
    </source>
</evidence>
<dbReference type="Proteomes" id="UP001486565">
    <property type="component" value="Chromosome"/>
</dbReference>
<dbReference type="PANTHER" id="PTHR42713">
    <property type="entry name" value="HISTIDINE KINASE-RELATED"/>
    <property type="match status" value="1"/>
</dbReference>
<dbReference type="SUPFAM" id="SSF46689">
    <property type="entry name" value="Homeodomain-like"/>
    <property type="match status" value="1"/>
</dbReference>
<sequence>MYKVLLIDDEVIILEGLKKIIDWKSLDCEIIGEAEDGETGLKLIESLLPDIILTDIRMPKIDGLKMISMIKKIKPDCQIIILTGFRNFDYAQQALNLGVFRLLLKPTKKAEIITTISEAIEQIKTIRTRELQIASLKNKIKTICGEEESDKPEDNDKFQYLVNQAIAFMKINYPENIDLQTVANHLQISTWHLSKLLKRETGNNFVDILNEIRIDAAKKLLTESNYKIYEIASQVGYSDIAYFSKIFKRITGVTPSQFRNKMYKL</sequence>
<protein>
    <recommendedName>
        <fullName evidence="2">Stage 0 sporulation protein A homolog</fullName>
    </recommendedName>
</protein>
<dbReference type="Gene3D" id="1.10.10.60">
    <property type="entry name" value="Homeodomain-like"/>
    <property type="match status" value="2"/>
</dbReference>
<proteinExistence type="predicted"/>
<keyword evidence="3" id="KW-0963">Cytoplasm</keyword>
<dbReference type="PROSITE" id="PS50110">
    <property type="entry name" value="RESPONSE_REGULATORY"/>
    <property type="match status" value="1"/>
</dbReference>
<dbReference type="SMART" id="SM00342">
    <property type="entry name" value="HTH_ARAC"/>
    <property type="match status" value="1"/>
</dbReference>
<keyword evidence="7" id="KW-0238">DNA-binding</keyword>
<keyword evidence="4 10" id="KW-0597">Phosphoprotein</keyword>
<evidence type="ECO:0000259" key="11">
    <source>
        <dbReference type="PROSITE" id="PS01124"/>
    </source>
</evidence>
<dbReference type="PROSITE" id="PS00041">
    <property type="entry name" value="HTH_ARAC_FAMILY_1"/>
    <property type="match status" value="1"/>
</dbReference>
<dbReference type="Pfam" id="PF00072">
    <property type="entry name" value="Response_reg"/>
    <property type="match status" value="1"/>
</dbReference>
<evidence type="ECO:0000256" key="4">
    <source>
        <dbReference type="ARBA" id="ARBA00022553"/>
    </source>
</evidence>
<evidence type="ECO:0000256" key="8">
    <source>
        <dbReference type="ARBA" id="ARBA00023163"/>
    </source>
</evidence>
<dbReference type="PRINTS" id="PR00032">
    <property type="entry name" value="HTHARAC"/>
</dbReference>
<comment type="subcellular location">
    <subcellularLocation>
        <location evidence="1">Cytoplasm</location>
    </subcellularLocation>
</comment>
<gene>
    <name evidence="13" type="ORF">QBE51_11650</name>
</gene>
<evidence type="ECO:0000256" key="9">
    <source>
        <dbReference type="ARBA" id="ARBA00024867"/>
    </source>
</evidence>
<dbReference type="CDD" id="cd17536">
    <property type="entry name" value="REC_YesN-like"/>
    <property type="match status" value="1"/>
</dbReference>
<dbReference type="InterPro" id="IPR009057">
    <property type="entry name" value="Homeodomain-like_sf"/>
</dbReference>
<evidence type="ECO:0000256" key="2">
    <source>
        <dbReference type="ARBA" id="ARBA00018672"/>
    </source>
</evidence>
<dbReference type="InterPro" id="IPR011006">
    <property type="entry name" value="CheY-like_superfamily"/>
</dbReference>
<dbReference type="SUPFAM" id="SSF52172">
    <property type="entry name" value="CheY-like"/>
    <property type="match status" value="1"/>
</dbReference>
<evidence type="ECO:0000256" key="6">
    <source>
        <dbReference type="ARBA" id="ARBA00023015"/>
    </source>
</evidence>
<name>A0ABZ2Y6C0_9FIRM</name>
<dbReference type="PANTHER" id="PTHR42713:SF3">
    <property type="entry name" value="TRANSCRIPTIONAL REGULATORY PROTEIN HPTR"/>
    <property type="match status" value="1"/>
</dbReference>
<dbReference type="RefSeq" id="WP_341876439.1">
    <property type="nucleotide sequence ID" value="NZ_CP121687.1"/>
</dbReference>
<dbReference type="PROSITE" id="PS01124">
    <property type="entry name" value="HTH_ARAC_FAMILY_2"/>
    <property type="match status" value="1"/>
</dbReference>
<keyword evidence="6" id="KW-0805">Transcription regulation</keyword>
<dbReference type="EMBL" id="CP121687">
    <property type="protein sequence ID" value="WZL69443.1"/>
    <property type="molecule type" value="Genomic_DNA"/>
</dbReference>
<dbReference type="InterPro" id="IPR051552">
    <property type="entry name" value="HptR"/>
</dbReference>
<reference evidence="13 14" key="1">
    <citation type="submission" date="2023-03" db="EMBL/GenBank/DDBJ databases">
        <title>Novel Species.</title>
        <authorList>
            <person name="Ma S."/>
        </authorList>
    </citation>
    <scope>NUCLEOTIDE SEQUENCE [LARGE SCALE GENOMIC DNA]</scope>
    <source>
        <strain evidence="13 14">LIND6LT2</strain>
    </source>
</reference>
<evidence type="ECO:0000256" key="1">
    <source>
        <dbReference type="ARBA" id="ARBA00004496"/>
    </source>
</evidence>